<feature type="transmembrane region" description="Helical" evidence="15">
    <location>
        <begin position="56"/>
        <end position="75"/>
    </location>
</feature>
<dbReference type="InterPro" id="IPR005821">
    <property type="entry name" value="Ion_trans_dom"/>
</dbReference>
<feature type="compositionally biased region" description="Polar residues" evidence="14">
    <location>
        <begin position="899"/>
        <end position="912"/>
    </location>
</feature>
<dbReference type="PANTHER" id="PTHR10217:SF435">
    <property type="entry name" value="POTASSIUM VOLTAGE-GATED CHANNEL PROTEIN EAG"/>
    <property type="match status" value="1"/>
</dbReference>
<feature type="transmembrane region" description="Helical" evidence="15">
    <location>
        <begin position="215"/>
        <end position="241"/>
    </location>
</feature>
<feature type="compositionally biased region" description="Basic residues" evidence="14">
    <location>
        <begin position="858"/>
        <end position="867"/>
    </location>
</feature>
<dbReference type="Gene3D" id="1.10.1200.260">
    <property type="match status" value="1"/>
</dbReference>
<organism evidence="17 18">
    <name type="scientific">Petrolisthes cinctipes</name>
    <name type="common">Flat porcelain crab</name>
    <dbReference type="NCBI Taxonomy" id="88211"/>
    <lineage>
        <taxon>Eukaryota</taxon>
        <taxon>Metazoa</taxon>
        <taxon>Ecdysozoa</taxon>
        <taxon>Arthropoda</taxon>
        <taxon>Crustacea</taxon>
        <taxon>Multicrustacea</taxon>
        <taxon>Malacostraca</taxon>
        <taxon>Eumalacostraca</taxon>
        <taxon>Eucarida</taxon>
        <taxon>Decapoda</taxon>
        <taxon>Pleocyemata</taxon>
        <taxon>Anomura</taxon>
        <taxon>Galatheoidea</taxon>
        <taxon>Porcellanidae</taxon>
        <taxon>Petrolisthes</taxon>
    </lineage>
</organism>
<keyword evidence="11 15" id="KW-0472">Membrane</keyword>
<dbReference type="Pfam" id="PF00520">
    <property type="entry name" value="Ion_trans"/>
    <property type="match status" value="2"/>
</dbReference>
<dbReference type="Gene3D" id="2.60.120.10">
    <property type="entry name" value="Jelly Rolls"/>
    <property type="match status" value="1"/>
</dbReference>
<feature type="transmembrane region" description="Helical" evidence="15">
    <location>
        <begin position="286"/>
        <end position="308"/>
    </location>
</feature>
<evidence type="ECO:0000256" key="9">
    <source>
        <dbReference type="ARBA" id="ARBA00022989"/>
    </source>
</evidence>
<dbReference type="SUPFAM" id="SSF81324">
    <property type="entry name" value="Voltage-gated potassium channels"/>
    <property type="match status" value="1"/>
</dbReference>
<gene>
    <name evidence="17" type="ORF">Pcinc_026402</name>
</gene>
<evidence type="ECO:0000256" key="12">
    <source>
        <dbReference type="ARBA" id="ARBA00023303"/>
    </source>
</evidence>
<dbReference type="InterPro" id="IPR003938">
    <property type="entry name" value="K_chnl_volt-dep_EAG/ELK/ERG"/>
</dbReference>
<evidence type="ECO:0000259" key="16">
    <source>
        <dbReference type="PROSITE" id="PS50042"/>
    </source>
</evidence>
<evidence type="ECO:0000256" key="6">
    <source>
        <dbReference type="ARBA" id="ARBA00022826"/>
    </source>
</evidence>
<evidence type="ECO:0000256" key="10">
    <source>
        <dbReference type="ARBA" id="ARBA00023065"/>
    </source>
</evidence>
<name>A0AAE1F6P4_PETCI</name>
<dbReference type="Gene3D" id="1.10.287.70">
    <property type="match status" value="1"/>
</dbReference>
<reference evidence="17" key="1">
    <citation type="submission" date="2023-10" db="EMBL/GenBank/DDBJ databases">
        <title>Genome assemblies of two species of porcelain crab, Petrolisthes cinctipes and Petrolisthes manimaculis (Anomura: Porcellanidae).</title>
        <authorList>
            <person name="Angst P."/>
        </authorList>
    </citation>
    <scope>NUCLEOTIDE SEQUENCE</scope>
    <source>
        <strain evidence="17">PB745_01</strain>
        <tissue evidence="17">Gill</tissue>
    </source>
</reference>
<feature type="compositionally biased region" description="Low complexity" evidence="14">
    <location>
        <begin position="872"/>
        <end position="886"/>
    </location>
</feature>
<keyword evidence="6" id="KW-0631">Potassium channel</keyword>
<dbReference type="InterPro" id="IPR014710">
    <property type="entry name" value="RmlC-like_jellyroll"/>
</dbReference>
<dbReference type="InterPro" id="IPR050818">
    <property type="entry name" value="KCNH_animal-type"/>
</dbReference>
<evidence type="ECO:0000256" key="15">
    <source>
        <dbReference type="SAM" id="Phobius"/>
    </source>
</evidence>
<evidence type="ECO:0000256" key="13">
    <source>
        <dbReference type="SAM" id="Coils"/>
    </source>
</evidence>
<feature type="transmembrane region" description="Helical" evidence="15">
    <location>
        <begin position="167"/>
        <end position="194"/>
    </location>
</feature>
<dbReference type="Pfam" id="PF00027">
    <property type="entry name" value="cNMP_binding"/>
    <property type="match status" value="1"/>
</dbReference>
<evidence type="ECO:0000313" key="18">
    <source>
        <dbReference type="Proteomes" id="UP001286313"/>
    </source>
</evidence>
<keyword evidence="12" id="KW-0407">Ion channel</keyword>
<keyword evidence="3" id="KW-0633">Potassium transport</keyword>
<comment type="subcellular location">
    <subcellularLocation>
        <location evidence="1">Membrane</location>
        <topology evidence="1">Multi-pass membrane protein</topology>
    </subcellularLocation>
</comment>
<dbReference type="InterPro" id="IPR018490">
    <property type="entry name" value="cNMP-bd_dom_sf"/>
</dbReference>
<dbReference type="PRINTS" id="PR01464">
    <property type="entry name" value="EAGCHANNEL"/>
</dbReference>
<sequence>MMPQYRQEAPKTPPHILLHYCAFKAIWDWVILCLTFYTAIMVPYNVAFKYKTSEDVYLLVVDSIVDVIFFIDIVLNFHTTFVGPGGEVVSDPKIIRMNYLKSWFLIDLLSCLPYDVFNAFDHDEDVSKCGLQDDVNDKNHRLVHIISPGKGLGAGPLDVTLTPFPSLLAFLLVTGAPAGAACATQGIGSLFSALKVVRLLRLGRVVRKLDRYLEYGAAMLILLLCFYMLVAHWLACIWYSIGKSDADNGIQYSWLWKLANVTQLPYHMSNASNNFELVKGPTKKTMYVTSLYFTMTCMTSVGFGNVAAETDNEKIFTICMMIIAALLYATIFGHVTTIIQQMTSATAKYHEMLNNVREFMKLHEVPKALSERVMDYVVSTWAMTKGIDTNKVENEVLNYCPKDMKADICVHLNRKVFNEHPAFRLASDGCLRALAMHFTMSHSAPGDLLFHTGESLDTLCFIVTGSLEVIQDDEVVAILGKCDVFGDTFWKDPTVGQSAANVRALTYCDLHAIKREKLLEVLDFYHAFANSFARNLVLTYNLRHRLIFRKVSDVRREKELAERRKHEPQQELSHDHLVRKIFSRFRRDKCGGGSGTPNSASSEVGVSGRDPERGSGERSDADVVGTTDALKVVKMPPARMNNICETNGPRKWKNIFGRNEGGGGGGGGEDEGSTTDECNKKNLMQDGVLRGLGTKHNTNLAKETLALESSTKFKLNKLDSLDSGVGRDHKNKLQDNDSGNVTDYLAPVAPGVSPADCQQIIASLMDFKVDLKLEIQRMNQKLTKLEDNLSDVATRMNTVQRSVSQPVSVRPSSDDPITRPGARRERERTTVTTADVVADPDDSRHVLPKVTASEEPRKPKRRDKSRTKSSGTPRTSPTDSNSPTDSMVRGMLEDEILEQASSPRTEAQQPPKSRSREYL</sequence>
<keyword evidence="4" id="KW-0597">Phosphoprotein</keyword>
<feature type="compositionally biased region" description="Low complexity" evidence="14">
    <location>
        <begin position="799"/>
        <end position="811"/>
    </location>
</feature>
<dbReference type="PROSITE" id="PS50042">
    <property type="entry name" value="CNMP_BINDING_3"/>
    <property type="match status" value="1"/>
</dbReference>
<dbReference type="GO" id="GO:0042391">
    <property type="term" value="P:regulation of membrane potential"/>
    <property type="evidence" value="ECO:0007669"/>
    <property type="project" value="TreeGrafter"/>
</dbReference>
<feature type="region of interest" description="Disordered" evidence="14">
    <location>
        <begin position="588"/>
        <end position="625"/>
    </location>
</feature>
<keyword evidence="8" id="KW-0630">Potassium</keyword>
<dbReference type="InterPro" id="IPR003949">
    <property type="entry name" value="K_chnl_volt-dep_EAG"/>
</dbReference>
<evidence type="ECO:0000256" key="1">
    <source>
        <dbReference type="ARBA" id="ARBA00004141"/>
    </source>
</evidence>
<dbReference type="GO" id="GO:0008076">
    <property type="term" value="C:voltage-gated potassium channel complex"/>
    <property type="evidence" value="ECO:0007669"/>
    <property type="project" value="TreeGrafter"/>
</dbReference>
<feature type="compositionally biased region" description="Basic and acidic residues" evidence="14">
    <location>
        <begin position="609"/>
        <end position="621"/>
    </location>
</feature>
<keyword evidence="10" id="KW-0406">Ion transport</keyword>
<dbReference type="SMART" id="SM00100">
    <property type="entry name" value="cNMP"/>
    <property type="match status" value="1"/>
</dbReference>
<feature type="region of interest" description="Disordered" evidence="14">
    <location>
        <begin position="797"/>
        <end position="919"/>
    </location>
</feature>
<dbReference type="PANTHER" id="PTHR10217">
    <property type="entry name" value="VOLTAGE AND LIGAND GATED POTASSIUM CHANNEL"/>
    <property type="match status" value="1"/>
</dbReference>
<dbReference type="FunFam" id="1.10.1200.260:FF:000003">
    <property type="entry name" value="Potassium voltage-gated channel subfamily H member 1"/>
    <property type="match status" value="1"/>
</dbReference>
<keyword evidence="9 15" id="KW-1133">Transmembrane helix</keyword>
<dbReference type="SUPFAM" id="SSF51206">
    <property type="entry name" value="cAMP-binding domain-like"/>
    <property type="match status" value="1"/>
</dbReference>
<feature type="domain" description="Cyclic nucleotide-binding" evidence="16">
    <location>
        <begin position="445"/>
        <end position="522"/>
    </location>
</feature>
<proteinExistence type="predicted"/>
<dbReference type="CDD" id="cd00038">
    <property type="entry name" value="CAP_ED"/>
    <property type="match status" value="1"/>
</dbReference>
<dbReference type="EMBL" id="JAWQEG010003066">
    <property type="protein sequence ID" value="KAK3868182.1"/>
    <property type="molecule type" value="Genomic_DNA"/>
</dbReference>
<evidence type="ECO:0000256" key="11">
    <source>
        <dbReference type="ARBA" id="ARBA00023136"/>
    </source>
</evidence>
<comment type="caution">
    <text evidence="17">The sequence shown here is derived from an EMBL/GenBank/DDBJ whole genome shotgun (WGS) entry which is preliminary data.</text>
</comment>
<keyword evidence="5 15" id="KW-0812">Transmembrane</keyword>
<feature type="transmembrane region" description="Helical" evidence="15">
    <location>
        <begin position="315"/>
        <end position="335"/>
    </location>
</feature>
<keyword evidence="18" id="KW-1185">Reference proteome</keyword>
<evidence type="ECO:0000256" key="3">
    <source>
        <dbReference type="ARBA" id="ARBA00022538"/>
    </source>
</evidence>
<keyword evidence="2" id="KW-0813">Transport</keyword>
<feature type="compositionally biased region" description="Basic and acidic residues" evidence="14">
    <location>
        <begin position="812"/>
        <end position="829"/>
    </location>
</feature>
<dbReference type="InterPro" id="IPR000595">
    <property type="entry name" value="cNMP-bd_dom"/>
</dbReference>
<protein>
    <recommendedName>
        <fullName evidence="16">Cyclic nucleotide-binding domain-containing protein</fullName>
    </recommendedName>
</protein>
<feature type="transmembrane region" description="Helical" evidence="15">
    <location>
        <begin position="26"/>
        <end position="44"/>
    </location>
</feature>
<dbReference type="GO" id="GO:0005249">
    <property type="term" value="F:voltage-gated potassium channel activity"/>
    <property type="evidence" value="ECO:0007669"/>
    <property type="project" value="InterPro"/>
</dbReference>
<evidence type="ECO:0000256" key="14">
    <source>
        <dbReference type="SAM" id="MobiDB-lite"/>
    </source>
</evidence>
<evidence type="ECO:0000256" key="8">
    <source>
        <dbReference type="ARBA" id="ARBA00022958"/>
    </source>
</evidence>
<evidence type="ECO:0000256" key="4">
    <source>
        <dbReference type="ARBA" id="ARBA00022553"/>
    </source>
</evidence>
<keyword evidence="13" id="KW-0175">Coiled coil</keyword>
<accession>A0AAE1F6P4</accession>
<dbReference type="Proteomes" id="UP001286313">
    <property type="component" value="Unassembled WGS sequence"/>
</dbReference>
<dbReference type="FunFam" id="2.60.120.10:FF:000009">
    <property type="entry name" value="Potassium voltage-gated channel subfamily H member 1"/>
    <property type="match status" value="1"/>
</dbReference>
<feature type="region of interest" description="Disordered" evidence="14">
    <location>
        <begin position="654"/>
        <end position="678"/>
    </location>
</feature>
<keyword evidence="7" id="KW-0851">Voltage-gated channel</keyword>
<dbReference type="PRINTS" id="PR01463">
    <property type="entry name" value="EAGCHANLFMLY"/>
</dbReference>
<feature type="coiled-coil region" evidence="13">
    <location>
        <begin position="768"/>
        <end position="795"/>
    </location>
</feature>
<evidence type="ECO:0000256" key="2">
    <source>
        <dbReference type="ARBA" id="ARBA00022448"/>
    </source>
</evidence>
<evidence type="ECO:0000256" key="7">
    <source>
        <dbReference type="ARBA" id="ARBA00022882"/>
    </source>
</evidence>
<dbReference type="AlphaFoldDB" id="A0AAE1F6P4"/>
<evidence type="ECO:0000313" key="17">
    <source>
        <dbReference type="EMBL" id="KAK3868182.1"/>
    </source>
</evidence>
<evidence type="ECO:0000256" key="5">
    <source>
        <dbReference type="ARBA" id="ARBA00022692"/>
    </source>
</evidence>